<keyword evidence="2 4" id="KW-0863">Zinc-finger</keyword>
<dbReference type="AlphaFoldDB" id="A0AAW0JYY3"/>
<keyword evidence="3" id="KW-0862">Zinc</keyword>
<feature type="domain" description="Myb-like" evidence="6">
    <location>
        <begin position="724"/>
        <end position="783"/>
    </location>
</feature>
<keyword evidence="1" id="KW-0479">Metal-binding</keyword>
<evidence type="ECO:0000313" key="7">
    <source>
        <dbReference type="EMBL" id="KAK7831982.1"/>
    </source>
</evidence>
<organism evidence="7 8">
    <name type="scientific">Quercus suber</name>
    <name type="common">Cork oak</name>
    <dbReference type="NCBI Taxonomy" id="58331"/>
    <lineage>
        <taxon>Eukaryota</taxon>
        <taxon>Viridiplantae</taxon>
        <taxon>Streptophyta</taxon>
        <taxon>Embryophyta</taxon>
        <taxon>Tracheophyta</taxon>
        <taxon>Spermatophyta</taxon>
        <taxon>Magnoliopsida</taxon>
        <taxon>eudicotyledons</taxon>
        <taxon>Gunneridae</taxon>
        <taxon>Pentapetalae</taxon>
        <taxon>rosids</taxon>
        <taxon>fabids</taxon>
        <taxon>Fagales</taxon>
        <taxon>Fagaceae</taxon>
        <taxon>Quercus</taxon>
    </lineage>
</organism>
<dbReference type="SMART" id="SM00249">
    <property type="entry name" value="PHD"/>
    <property type="match status" value="1"/>
</dbReference>
<dbReference type="Proteomes" id="UP000237347">
    <property type="component" value="Unassembled WGS sequence"/>
</dbReference>
<dbReference type="InterPro" id="IPR001965">
    <property type="entry name" value="Znf_PHD"/>
</dbReference>
<evidence type="ECO:0000259" key="6">
    <source>
        <dbReference type="PROSITE" id="PS50090"/>
    </source>
</evidence>
<accession>A0AAW0JYY3</accession>
<dbReference type="EMBL" id="PKMF04000432">
    <property type="protein sequence ID" value="KAK7831982.1"/>
    <property type="molecule type" value="Genomic_DNA"/>
</dbReference>
<dbReference type="SUPFAM" id="SSF46689">
    <property type="entry name" value="Homeodomain-like"/>
    <property type="match status" value="1"/>
</dbReference>
<dbReference type="InterPro" id="IPR001005">
    <property type="entry name" value="SANT/Myb"/>
</dbReference>
<dbReference type="InterPro" id="IPR009057">
    <property type="entry name" value="Homeodomain-like_sf"/>
</dbReference>
<dbReference type="Pfam" id="PF00249">
    <property type="entry name" value="Myb_DNA-binding"/>
    <property type="match status" value="1"/>
</dbReference>
<proteinExistence type="predicted"/>
<evidence type="ECO:0000259" key="5">
    <source>
        <dbReference type="PROSITE" id="PS50016"/>
    </source>
</evidence>
<dbReference type="SMART" id="SM00717">
    <property type="entry name" value="SANT"/>
    <property type="match status" value="1"/>
</dbReference>
<dbReference type="PROSITE" id="PS50016">
    <property type="entry name" value="ZF_PHD_2"/>
    <property type="match status" value="1"/>
</dbReference>
<evidence type="ECO:0000256" key="1">
    <source>
        <dbReference type="ARBA" id="ARBA00022723"/>
    </source>
</evidence>
<protein>
    <recommendedName>
        <fullName evidence="9">Myb-like domain-containing protein</fullName>
    </recommendedName>
</protein>
<dbReference type="InterPro" id="IPR019787">
    <property type="entry name" value="Znf_PHD-finger"/>
</dbReference>
<evidence type="ECO:0000256" key="2">
    <source>
        <dbReference type="ARBA" id="ARBA00022771"/>
    </source>
</evidence>
<sequence>MDEDLSNRASILPWIWVMEVLARFKQVDVSVLHDLIELVPELPDDLGKNMREMLALRCLEFLFDPSNGVRNGDCSTLDSKVGLDFSKSCEDVLQHILHETSLSDLKIAGPELLKWDVRPFIIHKRAGMPKLALQQLKDSILEGIHPYADSLKERSGLTLTSAGDGIPVNNGNHNALTHRVNGSCFDTQHMGAKGNLIPTMLENGNQLLQKDPCNRNLLLSKRGRNRSATENMVGDFHENQNTLNDGDNLHINAKKQKQCPSSSIQSIEENPVPLRGTEPLEDSSARVMPVSEREGCDLAKDQIGTLKEGRVLEDGHDEHTVSVRCGHNSDDEFHHNQSETSDNATMICQGPSADEPCKDIAVNKDIDDSEHCVEPRPLIGPYIATMMVQEMSVDEVKDDSEHCAEPRTSSGPLLNKTLEDEFHHNHVPLLNKTLENESQCNCGHDFQLKAPCAASLDGSQQKIITNEAEEVMDLCCEAETSNDSDECHNYKIDVSKKKLEFLRSQCKYSHDSLASAGCTEHNFCVRCNEGGQLLVCNTRNCPLVVHENCLGFSSRFDGNGNFYCPFCVYSLAISEYLEAKKKASLADTELNKFIHMDLKHQPKELMQQAEPSASSDNVNATLREEEATVTTGTLNEFTNQGQAHHEENTDVIPFNQRQAEEGFHQEVSGQQIADPPREPVWALNIDGEGTSGDETNKSIIFNYSIRLRRRESYHTYPVLPPLLRRKRVPWTAEEEEKLKEGVQKLANPNDSNIPWKNILEFGGDVFRSDRTTIDLKDKWRNMCKRIPKGSIDFYYLVYNLKAWIPVEGVP</sequence>
<dbReference type="InterPro" id="IPR013083">
    <property type="entry name" value="Znf_RING/FYVE/PHD"/>
</dbReference>
<reference evidence="7 8" key="1">
    <citation type="journal article" date="2018" name="Sci. Data">
        <title>The draft genome sequence of cork oak.</title>
        <authorList>
            <person name="Ramos A.M."/>
            <person name="Usie A."/>
            <person name="Barbosa P."/>
            <person name="Barros P.M."/>
            <person name="Capote T."/>
            <person name="Chaves I."/>
            <person name="Simoes F."/>
            <person name="Abreu I."/>
            <person name="Carrasquinho I."/>
            <person name="Faro C."/>
            <person name="Guimaraes J.B."/>
            <person name="Mendonca D."/>
            <person name="Nobrega F."/>
            <person name="Rodrigues L."/>
            <person name="Saibo N.J.M."/>
            <person name="Varela M.C."/>
            <person name="Egas C."/>
            <person name="Matos J."/>
            <person name="Miguel C.M."/>
            <person name="Oliveira M.M."/>
            <person name="Ricardo C.P."/>
            <person name="Goncalves S."/>
        </authorList>
    </citation>
    <scope>NUCLEOTIDE SEQUENCE [LARGE SCALE GENOMIC DNA]</scope>
    <source>
        <strain evidence="8">cv. HL8</strain>
    </source>
</reference>
<dbReference type="PANTHER" id="PTHR47863">
    <property type="entry name" value="RING/FYVE/PHD ZINC FINGER SUPERFAMILY PROTEIN"/>
    <property type="match status" value="1"/>
</dbReference>
<feature type="domain" description="PHD-type" evidence="5">
    <location>
        <begin position="521"/>
        <end position="570"/>
    </location>
</feature>
<dbReference type="InterPro" id="IPR019786">
    <property type="entry name" value="Zinc_finger_PHD-type_CS"/>
</dbReference>
<dbReference type="CDD" id="cd11660">
    <property type="entry name" value="SANT_TRF"/>
    <property type="match status" value="1"/>
</dbReference>
<dbReference type="Gene3D" id="1.10.10.60">
    <property type="entry name" value="Homeodomain-like"/>
    <property type="match status" value="1"/>
</dbReference>
<name>A0AAW0JYY3_QUESU</name>
<evidence type="ECO:0008006" key="9">
    <source>
        <dbReference type="Google" id="ProtNLM"/>
    </source>
</evidence>
<evidence type="ECO:0000313" key="8">
    <source>
        <dbReference type="Proteomes" id="UP000237347"/>
    </source>
</evidence>
<comment type="caution">
    <text evidence="7">The sequence shown here is derived from an EMBL/GenBank/DDBJ whole genome shotgun (WGS) entry which is preliminary data.</text>
</comment>
<dbReference type="PROSITE" id="PS01359">
    <property type="entry name" value="ZF_PHD_1"/>
    <property type="match status" value="1"/>
</dbReference>
<evidence type="ECO:0000256" key="4">
    <source>
        <dbReference type="PROSITE-ProRule" id="PRU00146"/>
    </source>
</evidence>
<dbReference type="PROSITE" id="PS50090">
    <property type="entry name" value="MYB_LIKE"/>
    <property type="match status" value="1"/>
</dbReference>
<dbReference type="GO" id="GO:0008270">
    <property type="term" value="F:zinc ion binding"/>
    <property type="evidence" value="ECO:0007669"/>
    <property type="project" value="UniProtKB-KW"/>
</dbReference>
<dbReference type="Gene3D" id="3.30.40.10">
    <property type="entry name" value="Zinc/RING finger domain, C3HC4 (zinc finger)"/>
    <property type="match status" value="1"/>
</dbReference>
<dbReference type="InterPro" id="IPR011011">
    <property type="entry name" value="Znf_FYVE_PHD"/>
</dbReference>
<gene>
    <name evidence="7" type="ORF">CFP56_026817</name>
</gene>
<dbReference type="SUPFAM" id="SSF57903">
    <property type="entry name" value="FYVE/PHD zinc finger"/>
    <property type="match status" value="1"/>
</dbReference>
<dbReference type="PANTHER" id="PTHR47863:SF4">
    <property type="entry name" value="RING_FYVE_PHD ZINC FINGER SUPERFAMILY PROTEIN"/>
    <property type="match status" value="1"/>
</dbReference>
<evidence type="ECO:0000256" key="3">
    <source>
        <dbReference type="ARBA" id="ARBA00022833"/>
    </source>
</evidence>
<keyword evidence="8" id="KW-1185">Reference proteome</keyword>